<comment type="similarity">
    <text evidence="2 9">Belongs to the thioester dehydratase family. FabZ subfamily.</text>
</comment>
<keyword evidence="3 9" id="KW-0963">Cytoplasm</keyword>
<dbReference type="GO" id="GO:0009245">
    <property type="term" value="P:lipid A biosynthetic process"/>
    <property type="evidence" value="ECO:0007669"/>
    <property type="project" value="UniProtKB-UniRule"/>
</dbReference>
<dbReference type="Pfam" id="PF07977">
    <property type="entry name" value="FabA"/>
    <property type="match status" value="1"/>
</dbReference>
<dbReference type="SUPFAM" id="SSF54637">
    <property type="entry name" value="Thioesterase/thiol ester dehydrase-isomerase"/>
    <property type="match status" value="1"/>
</dbReference>
<dbReference type="GO" id="GO:0005737">
    <property type="term" value="C:cytoplasm"/>
    <property type="evidence" value="ECO:0007669"/>
    <property type="project" value="UniProtKB-SubCell"/>
</dbReference>
<keyword evidence="6 9" id="KW-0443">Lipid metabolism</keyword>
<dbReference type="STRING" id="1121869.SAMN03084138_04271"/>
<dbReference type="PANTHER" id="PTHR30272">
    <property type="entry name" value="3-HYDROXYACYL-[ACYL-CARRIER-PROTEIN] DEHYDRATASE"/>
    <property type="match status" value="1"/>
</dbReference>
<dbReference type="FunFam" id="3.10.129.10:FF:000001">
    <property type="entry name" value="3-hydroxyacyl-[acyl-carrier-protein] dehydratase FabZ"/>
    <property type="match status" value="1"/>
</dbReference>
<evidence type="ECO:0000256" key="6">
    <source>
        <dbReference type="ARBA" id="ARBA00023098"/>
    </source>
</evidence>
<keyword evidence="7 9" id="KW-0456">Lyase</keyword>
<evidence type="ECO:0000256" key="5">
    <source>
        <dbReference type="ARBA" id="ARBA00022556"/>
    </source>
</evidence>
<dbReference type="PANTHER" id="PTHR30272:SF1">
    <property type="entry name" value="3-HYDROXYACYL-[ACYL-CARRIER-PROTEIN] DEHYDRATASE"/>
    <property type="match status" value="1"/>
</dbReference>
<sequence>MLFIACGVGHFAFNNNNKFSHGNNTLIRENKILTINEIRELLPHRYPFLLIDRVIDFEEGKYLRAIKNVSVNEPQFTGHFPQLPIFPGVLILEAMAQATGLLAFKTFGAPAENELYYFASIDNAKFRAPVTPGDQMVLEVEFLKERRGIAAFTGIAKVDGKVVCSADLKCARREF</sequence>
<dbReference type="HAMAP" id="MF_00406">
    <property type="entry name" value="FabZ"/>
    <property type="match status" value="1"/>
</dbReference>
<evidence type="ECO:0000256" key="9">
    <source>
        <dbReference type="HAMAP-Rule" id="MF_00406"/>
    </source>
</evidence>
<dbReference type="InterPro" id="IPR013114">
    <property type="entry name" value="FabA_FabZ"/>
</dbReference>
<dbReference type="Gene3D" id="3.10.129.10">
    <property type="entry name" value="Hotdog Thioesterase"/>
    <property type="match status" value="1"/>
</dbReference>
<evidence type="ECO:0000313" key="11">
    <source>
        <dbReference type="Proteomes" id="UP000182692"/>
    </source>
</evidence>
<proteinExistence type="inferred from homology"/>
<dbReference type="GO" id="GO:0016020">
    <property type="term" value="C:membrane"/>
    <property type="evidence" value="ECO:0007669"/>
    <property type="project" value="GOC"/>
</dbReference>
<dbReference type="InterPro" id="IPR029069">
    <property type="entry name" value="HotDog_dom_sf"/>
</dbReference>
<protein>
    <recommendedName>
        <fullName evidence="9">3-hydroxyacyl-[acyl-carrier-protein] dehydratase FabZ</fullName>
        <ecNumber evidence="9">4.2.1.59</ecNumber>
    </recommendedName>
    <alternativeName>
        <fullName evidence="9">(3R)-hydroxymyristoyl-[acyl-carrier-protein] dehydratase</fullName>
        <shortName evidence="9">(3R)-hydroxymyristoyl-ACP dehydrase</shortName>
    </alternativeName>
    <alternativeName>
        <fullName evidence="9">Beta-hydroxyacyl-ACP dehydratase</fullName>
    </alternativeName>
</protein>
<name>A0A1I5WDY0_9GAMM</name>
<comment type="function">
    <text evidence="8 9">Involved in unsaturated fatty acids biosynthesis. Catalyzes the dehydration of short chain beta-hydroxyacyl-ACPs and long chain saturated and unsaturated beta-hydroxyacyl-ACPs.</text>
</comment>
<dbReference type="GO" id="GO:0006633">
    <property type="term" value="P:fatty acid biosynthetic process"/>
    <property type="evidence" value="ECO:0007669"/>
    <property type="project" value="UniProtKB-UniRule"/>
</dbReference>
<dbReference type="EC" id="4.2.1.59" evidence="9"/>
<gene>
    <name evidence="9" type="primary">fabZ</name>
    <name evidence="10" type="ORF">SAMN03084138_04271</name>
</gene>
<dbReference type="NCBIfam" id="TIGR01750">
    <property type="entry name" value="fabZ"/>
    <property type="match status" value="1"/>
</dbReference>
<feature type="active site" evidence="9">
    <location>
        <position position="79"/>
    </location>
</feature>
<dbReference type="GO" id="GO:0019171">
    <property type="term" value="F:(3R)-hydroxyacyl-[acyl-carrier-protein] dehydratase activity"/>
    <property type="evidence" value="ECO:0007669"/>
    <property type="project" value="UniProtKB-EC"/>
</dbReference>
<keyword evidence="4 9" id="KW-0444">Lipid biosynthesis</keyword>
<accession>A0A1I5WDY0</accession>
<dbReference type="Proteomes" id="UP000182692">
    <property type="component" value="Unassembled WGS sequence"/>
</dbReference>
<dbReference type="NCBIfam" id="NF000582">
    <property type="entry name" value="PRK00006.1"/>
    <property type="match status" value="1"/>
</dbReference>
<evidence type="ECO:0000256" key="7">
    <source>
        <dbReference type="ARBA" id="ARBA00023239"/>
    </source>
</evidence>
<comment type="subcellular location">
    <subcellularLocation>
        <location evidence="1 9">Cytoplasm</location>
    </subcellularLocation>
</comment>
<evidence type="ECO:0000256" key="8">
    <source>
        <dbReference type="ARBA" id="ARBA00025049"/>
    </source>
</evidence>
<dbReference type="AlphaFoldDB" id="A0A1I5WDY0"/>
<dbReference type="CDD" id="cd01288">
    <property type="entry name" value="FabZ"/>
    <property type="match status" value="1"/>
</dbReference>
<keyword evidence="5 9" id="KW-0441">Lipid A biosynthesis</keyword>
<dbReference type="EMBL" id="FOWR01000047">
    <property type="protein sequence ID" value="SFQ17963.1"/>
    <property type="molecule type" value="Genomic_DNA"/>
</dbReference>
<evidence type="ECO:0000256" key="4">
    <source>
        <dbReference type="ARBA" id="ARBA00022516"/>
    </source>
</evidence>
<organism evidence="10 11">
    <name type="scientific">Enterovibrio norvegicus DSM 15893</name>
    <dbReference type="NCBI Taxonomy" id="1121869"/>
    <lineage>
        <taxon>Bacteria</taxon>
        <taxon>Pseudomonadati</taxon>
        <taxon>Pseudomonadota</taxon>
        <taxon>Gammaproteobacteria</taxon>
        <taxon>Vibrionales</taxon>
        <taxon>Vibrionaceae</taxon>
        <taxon>Enterovibrio</taxon>
    </lineage>
</organism>
<evidence type="ECO:0000313" key="10">
    <source>
        <dbReference type="EMBL" id="SFQ17963.1"/>
    </source>
</evidence>
<dbReference type="InterPro" id="IPR010084">
    <property type="entry name" value="FabZ"/>
</dbReference>
<evidence type="ECO:0000256" key="3">
    <source>
        <dbReference type="ARBA" id="ARBA00022490"/>
    </source>
</evidence>
<evidence type="ECO:0000256" key="1">
    <source>
        <dbReference type="ARBA" id="ARBA00004496"/>
    </source>
</evidence>
<evidence type="ECO:0000256" key="2">
    <source>
        <dbReference type="ARBA" id="ARBA00009174"/>
    </source>
</evidence>
<comment type="catalytic activity">
    <reaction evidence="9">
        <text>a (3R)-hydroxyacyl-[ACP] = a (2E)-enoyl-[ACP] + H2O</text>
        <dbReference type="Rhea" id="RHEA:13097"/>
        <dbReference type="Rhea" id="RHEA-COMP:9925"/>
        <dbReference type="Rhea" id="RHEA-COMP:9945"/>
        <dbReference type="ChEBI" id="CHEBI:15377"/>
        <dbReference type="ChEBI" id="CHEBI:78784"/>
        <dbReference type="ChEBI" id="CHEBI:78827"/>
        <dbReference type="EC" id="4.2.1.59"/>
    </reaction>
</comment>
<reference evidence="10 11" key="1">
    <citation type="submission" date="2016-10" db="EMBL/GenBank/DDBJ databases">
        <authorList>
            <person name="de Groot N.N."/>
        </authorList>
    </citation>
    <scope>NUCLEOTIDE SEQUENCE [LARGE SCALE GENOMIC DNA]</scope>
    <source>
        <strain evidence="10 11">DSM 15893</strain>
    </source>
</reference>